<feature type="region of interest" description="Disordered" evidence="1">
    <location>
        <begin position="34"/>
        <end position="118"/>
    </location>
</feature>
<feature type="compositionally biased region" description="Basic and acidic residues" evidence="1">
    <location>
        <begin position="178"/>
        <end position="191"/>
    </location>
</feature>
<dbReference type="EMBL" id="BAABHS010000003">
    <property type="protein sequence ID" value="GAA4952284.1"/>
    <property type="molecule type" value="Genomic_DNA"/>
</dbReference>
<evidence type="ECO:0000313" key="3">
    <source>
        <dbReference type="Proteomes" id="UP001500466"/>
    </source>
</evidence>
<sequence length="191" mass="19507">MSGSQPVPASAPERPPRALGLRRARAALRLRHAGEDLVDVLTAPGVGGLPALGTRDSTAHGGDPSRNPRTRPDGRSRQDTLGGNFGGDPGQDGTGAGRAPAGPAAVSEGTGSVPRMSIERIAGSGADVAVRLSPEAVERVQGLIGLGLAASLEDYVADSVRNRLAGFQEIGAGITGHPEGDPKEWVVPHRR</sequence>
<keyword evidence="3" id="KW-1185">Reference proteome</keyword>
<dbReference type="Proteomes" id="UP001500466">
    <property type="component" value="Unassembled WGS sequence"/>
</dbReference>
<name>A0ABP9GWQ4_9ACTN</name>
<feature type="region of interest" description="Disordered" evidence="1">
    <location>
        <begin position="172"/>
        <end position="191"/>
    </location>
</feature>
<comment type="caution">
    <text evidence="2">The sequence shown here is derived from an EMBL/GenBank/DDBJ whole genome shotgun (WGS) entry which is preliminary data.</text>
</comment>
<feature type="region of interest" description="Disordered" evidence="1">
    <location>
        <begin position="1"/>
        <end position="20"/>
    </location>
</feature>
<evidence type="ECO:0000256" key="1">
    <source>
        <dbReference type="SAM" id="MobiDB-lite"/>
    </source>
</evidence>
<proteinExistence type="predicted"/>
<protein>
    <submittedName>
        <fullName evidence="2">Uncharacterized protein</fullName>
    </submittedName>
</protein>
<reference evidence="3" key="1">
    <citation type="journal article" date="2019" name="Int. J. Syst. Evol. Microbiol.">
        <title>The Global Catalogue of Microorganisms (GCM) 10K type strain sequencing project: providing services to taxonomists for standard genome sequencing and annotation.</title>
        <authorList>
            <consortium name="The Broad Institute Genomics Platform"/>
            <consortium name="The Broad Institute Genome Sequencing Center for Infectious Disease"/>
            <person name="Wu L."/>
            <person name="Ma J."/>
        </authorList>
    </citation>
    <scope>NUCLEOTIDE SEQUENCE [LARGE SCALE GENOMIC DNA]</scope>
    <source>
        <strain evidence="3">JCM 17986</strain>
    </source>
</reference>
<gene>
    <name evidence="2" type="ORF">GCM10023205_11810</name>
</gene>
<feature type="compositionally biased region" description="Gly residues" evidence="1">
    <location>
        <begin position="83"/>
        <end position="96"/>
    </location>
</feature>
<organism evidence="2 3">
    <name type="scientific">Yinghuangia aomiensis</name>
    <dbReference type="NCBI Taxonomy" id="676205"/>
    <lineage>
        <taxon>Bacteria</taxon>
        <taxon>Bacillati</taxon>
        <taxon>Actinomycetota</taxon>
        <taxon>Actinomycetes</taxon>
        <taxon>Kitasatosporales</taxon>
        <taxon>Streptomycetaceae</taxon>
        <taxon>Yinghuangia</taxon>
    </lineage>
</organism>
<accession>A0ABP9GWQ4</accession>
<evidence type="ECO:0000313" key="2">
    <source>
        <dbReference type="EMBL" id="GAA4952284.1"/>
    </source>
</evidence>